<evidence type="ECO:0000259" key="8">
    <source>
        <dbReference type="Pfam" id="PF03918"/>
    </source>
</evidence>
<keyword evidence="7" id="KW-0472">Membrane</keyword>
<keyword evidence="6 7" id="KW-0408">Iron</keyword>
<organism evidence="9 10">
    <name type="scientific">Parendozoicomonas callyspongiae</name>
    <dbReference type="NCBI Taxonomy" id="2942213"/>
    <lineage>
        <taxon>Bacteria</taxon>
        <taxon>Pseudomonadati</taxon>
        <taxon>Pseudomonadota</taxon>
        <taxon>Gammaproteobacteria</taxon>
        <taxon>Oceanospirillales</taxon>
        <taxon>Endozoicomonadaceae</taxon>
        <taxon>Parendozoicomonas</taxon>
    </lineage>
</organism>
<evidence type="ECO:0000313" key="9">
    <source>
        <dbReference type="EMBL" id="MCL6271652.1"/>
    </source>
</evidence>
<keyword evidence="4 7" id="KW-0732">Signal</keyword>
<gene>
    <name evidence="9" type="ORF">M3P05_17175</name>
</gene>
<keyword evidence="10" id="KW-1185">Reference proteome</keyword>
<dbReference type="RefSeq" id="WP_249701286.1">
    <property type="nucleotide sequence ID" value="NZ_JAMFLX010000029.1"/>
</dbReference>
<evidence type="ECO:0000256" key="1">
    <source>
        <dbReference type="ARBA" id="ARBA00010342"/>
    </source>
</evidence>
<evidence type="ECO:0000256" key="6">
    <source>
        <dbReference type="ARBA" id="ARBA00023004"/>
    </source>
</evidence>
<evidence type="ECO:0000256" key="4">
    <source>
        <dbReference type="ARBA" id="ARBA00022729"/>
    </source>
</evidence>
<dbReference type="Pfam" id="PF03918">
    <property type="entry name" value="CcmH"/>
    <property type="match status" value="1"/>
</dbReference>
<proteinExistence type="inferred from homology"/>
<evidence type="ECO:0000256" key="5">
    <source>
        <dbReference type="ARBA" id="ARBA00022748"/>
    </source>
</evidence>
<dbReference type="PANTHER" id="PTHR47870:SF1">
    <property type="entry name" value="CYTOCHROME C-TYPE BIOGENESIS PROTEIN CCMH"/>
    <property type="match status" value="1"/>
</dbReference>
<dbReference type="EMBL" id="JAMFLX010000029">
    <property type="protein sequence ID" value="MCL6271652.1"/>
    <property type="molecule type" value="Genomic_DNA"/>
</dbReference>
<feature type="domain" description="CcmH/CycL/Ccl2/NrfF N-terminal" evidence="8">
    <location>
        <begin position="9"/>
        <end position="153"/>
    </location>
</feature>
<comment type="caution">
    <text evidence="9">The sequence shown here is derived from an EMBL/GenBank/DDBJ whole genome shotgun (WGS) entry which is preliminary data.</text>
</comment>
<name>A0ABT0PJU1_9GAMM</name>
<dbReference type="InterPro" id="IPR051263">
    <property type="entry name" value="C-type_cytochrome_biogenesis"/>
</dbReference>
<feature type="transmembrane region" description="Helical" evidence="7">
    <location>
        <begin position="104"/>
        <end position="125"/>
    </location>
</feature>
<keyword evidence="2 7" id="KW-0349">Heme</keyword>
<dbReference type="Gene3D" id="1.10.8.640">
    <property type="entry name" value="Cytochrome C biogenesis protein"/>
    <property type="match status" value="1"/>
</dbReference>
<evidence type="ECO:0000256" key="2">
    <source>
        <dbReference type="ARBA" id="ARBA00022617"/>
    </source>
</evidence>
<keyword evidence="7" id="KW-0812">Transmembrane</keyword>
<dbReference type="InterPro" id="IPR038297">
    <property type="entry name" value="CcmH/CycL/NrfF/Ccl2_sf"/>
</dbReference>
<evidence type="ECO:0000256" key="7">
    <source>
        <dbReference type="RuleBase" id="RU364112"/>
    </source>
</evidence>
<comment type="function">
    <text evidence="7">Possible subunit of a heme lyase.</text>
</comment>
<keyword evidence="3 7" id="KW-0479">Metal-binding</keyword>
<evidence type="ECO:0000256" key="3">
    <source>
        <dbReference type="ARBA" id="ARBA00022723"/>
    </source>
</evidence>
<dbReference type="PANTHER" id="PTHR47870">
    <property type="entry name" value="CYTOCHROME C-TYPE BIOGENESIS PROTEIN CCMH"/>
    <property type="match status" value="1"/>
</dbReference>
<feature type="chain" id="PRO_5045009770" description="Cytochrome c-type biogenesis protein" evidence="7">
    <location>
        <begin position="21"/>
        <end position="163"/>
    </location>
</feature>
<reference evidence="9 10" key="1">
    <citation type="submission" date="2022-05" db="EMBL/GenBank/DDBJ databases">
        <authorList>
            <person name="Park J.-S."/>
        </authorList>
    </citation>
    <scope>NUCLEOTIDE SEQUENCE [LARGE SCALE GENOMIC DNA]</scope>
    <source>
        <strain evidence="9 10">2012CJ34-2</strain>
    </source>
</reference>
<dbReference type="CDD" id="cd16378">
    <property type="entry name" value="CcmH_N"/>
    <property type="match status" value="1"/>
</dbReference>
<dbReference type="Proteomes" id="UP001203338">
    <property type="component" value="Unassembled WGS sequence"/>
</dbReference>
<sequence length="163" mass="18510">MLRVLSAFLLLVALAPASWATIDTWDFETPEQQKRYITLTEELRCPKCDGQSIGGSNAPIANDLREVVYNKLVNGESDQDIVDFMVDRYGEFVLYRPRATGKTFWLWAGPFLFFGIGLVVLLVIIQRSRKMQKQPAVNKGLTEEERRRVQQLLDDDASGEGKV</sequence>
<keyword evidence="7" id="KW-1133">Transmembrane helix</keyword>
<comment type="similarity">
    <text evidence="1 7">Belongs to the CcmH/CycL/Ccl2/NrfF family.</text>
</comment>
<protein>
    <recommendedName>
        <fullName evidence="7">Cytochrome c-type biogenesis protein</fullName>
    </recommendedName>
</protein>
<feature type="signal peptide" evidence="7">
    <location>
        <begin position="1"/>
        <end position="20"/>
    </location>
</feature>
<keyword evidence="5" id="KW-0201">Cytochrome c-type biogenesis</keyword>
<evidence type="ECO:0000313" key="10">
    <source>
        <dbReference type="Proteomes" id="UP001203338"/>
    </source>
</evidence>
<dbReference type="InterPro" id="IPR005616">
    <property type="entry name" value="CcmH/CycL/Ccl2/NrfF_N"/>
</dbReference>
<accession>A0ABT0PJU1</accession>